<keyword evidence="1" id="KW-0328">Glycosyltransferase</keyword>
<dbReference type="InterPro" id="IPR050271">
    <property type="entry name" value="UDP-glycosyltransferase"/>
</dbReference>
<evidence type="ECO:0000313" key="4">
    <source>
        <dbReference type="EMBL" id="KAL0468857.1"/>
    </source>
</evidence>
<protein>
    <recommendedName>
        <fullName evidence="6">Glycosyltransferase family 1 protein</fullName>
    </recommendedName>
</protein>
<evidence type="ECO:0000313" key="5">
    <source>
        <dbReference type="Proteomes" id="UP001451303"/>
    </source>
</evidence>
<gene>
    <name evidence="4" type="ORF">QR685DRAFT_317631</name>
</gene>
<keyword evidence="2" id="KW-0808">Transferase</keyword>
<organism evidence="4 5">
    <name type="scientific">Neurospora intermedia</name>
    <dbReference type="NCBI Taxonomy" id="5142"/>
    <lineage>
        <taxon>Eukaryota</taxon>
        <taxon>Fungi</taxon>
        <taxon>Dikarya</taxon>
        <taxon>Ascomycota</taxon>
        <taxon>Pezizomycotina</taxon>
        <taxon>Sordariomycetes</taxon>
        <taxon>Sordariomycetidae</taxon>
        <taxon>Sordariales</taxon>
        <taxon>Sordariaceae</taxon>
        <taxon>Neurospora</taxon>
    </lineage>
</organism>
<name>A0ABR3D854_NEUIN</name>
<sequence>MLLSIAASRSPPCGRRRPGSCPPFLDSRRARYPISLSNQRACLHVGSPLRPDLSRPICAPQRAILDHPSTTLFVTHVGPSSANEALFLGVPMVSMPFCGYQIQHNLRLVAAGVAKGVGKNIFTPAQLASTISAMMVDSDGKMHIIFSSERSASLV</sequence>
<dbReference type="PANTHER" id="PTHR48043">
    <property type="entry name" value="EG:EG0003.4 PROTEIN-RELATED"/>
    <property type="match status" value="1"/>
</dbReference>
<proteinExistence type="predicted"/>
<dbReference type="Pfam" id="PF00201">
    <property type="entry name" value="UDPGT"/>
    <property type="match status" value="1"/>
</dbReference>
<evidence type="ECO:0000256" key="1">
    <source>
        <dbReference type="ARBA" id="ARBA00022676"/>
    </source>
</evidence>
<dbReference type="InterPro" id="IPR002213">
    <property type="entry name" value="UDP_glucos_trans"/>
</dbReference>
<dbReference type="EMBL" id="JAVLET010000006">
    <property type="protein sequence ID" value="KAL0468857.1"/>
    <property type="molecule type" value="Genomic_DNA"/>
</dbReference>
<feature type="region of interest" description="Disordered" evidence="3">
    <location>
        <begin position="1"/>
        <end position="20"/>
    </location>
</feature>
<dbReference type="Gene3D" id="3.40.50.2000">
    <property type="entry name" value="Glycogen Phosphorylase B"/>
    <property type="match status" value="1"/>
</dbReference>
<accession>A0ABR3D854</accession>
<dbReference type="PANTHER" id="PTHR48043:SF145">
    <property type="entry name" value="FI06409P-RELATED"/>
    <property type="match status" value="1"/>
</dbReference>
<dbReference type="SUPFAM" id="SSF53756">
    <property type="entry name" value="UDP-Glycosyltransferase/glycogen phosphorylase"/>
    <property type="match status" value="1"/>
</dbReference>
<evidence type="ECO:0000256" key="2">
    <source>
        <dbReference type="ARBA" id="ARBA00022679"/>
    </source>
</evidence>
<keyword evidence="5" id="KW-1185">Reference proteome</keyword>
<evidence type="ECO:0008006" key="6">
    <source>
        <dbReference type="Google" id="ProtNLM"/>
    </source>
</evidence>
<dbReference type="Proteomes" id="UP001451303">
    <property type="component" value="Unassembled WGS sequence"/>
</dbReference>
<comment type="caution">
    <text evidence="4">The sequence shown here is derived from an EMBL/GenBank/DDBJ whole genome shotgun (WGS) entry which is preliminary data.</text>
</comment>
<evidence type="ECO:0000256" key="3">
    <source>
        <dbReference type="SAM" id="MobiDB-lite"/>
    </source>
</evidence>
<reference evidence="4 5" key="1">
    <citation type="submission" date="2023-09" db="EMBL/GenBank/DDBJ databases">
        <title>Multi-omics analysis of a traditional fermented food reveals byproduct-associated fungal strains for waste-to-food upcycling.</title>
        <authorList>
            <consortium name="Lawrence Berkeley National Laboratory"/>
            <person name="Rekdal V.M."/>
            <person name="Villalobos-Escobedo J.M."/>
            <person name="Rodriguez-Valeron N."/>
            <person name="Garcia M.O."/>
            <person name="Vasquez D.P."/>
            <person name="Damayanti I."/>
            <person name="Sorensen P.M."/>
            <person name="Baidoo E.E."/>
            <person name="De Carvalho A.C."/>
            <person name="Riley R."/>
            <person name="Lipzen A."/>
            <person name="He G."/>
            <person name="Yan M."/>
            <person name="Haridas S."/>
            <person name="Daum C."/>
            <person name="Yoshinaga Y."/>
            <person name="Ng V."/>
            <person name="Grigoriev I.V."/>
            <person name="Munk R."/>
            <person name="Nuraida L."/>
            <person name="Wijaya C.H."/>
            <person name="Morales P.-C."/>
            <person name="Keasling J.D."/>
        </authorList>
    </citation>
    <scope>NUCLEOTIDE SEQUENCE [LARGE SCALE GENOMIC DNA]</scope>
    <source>
        <strain evidence="4 5">FGSC 2613</strain>
    </source>
</reference>